<dbReference type="InterPro" id="IPR005801">
    <property type="entry name" value="ADC_synthase"/>
</dbReference>
<evidence type="ECO:0000259" key="1">
    <source>
        <dbReference type="Pfam" id="PF00425"/>
    </source>
</evidence>
<dbReference type="InterPro" id="IPR015890">
    <property type="entry name" value="Chorismate_C"/>
</dbReference>
<dbReference type="AlphaFoldDB" id="A0A239Q2S1"/>
<dbReference type="Gene3D" id="3.60.120.10">
    <property type="entry name" value="Anthranilate synthase"/>
    <property type="match status" value="1"/>
</dbReference>
<keyword evidence="3" id="KW-1185">Reference proteome</keyword>
<dbReference type="EMBL" id="FZQB01000020">
    <property type="protein sequence ID" value="SNT76492.1"/>
    <property type="molecule type" value="Genomic_DNA"/>
</dbReference>
<gene>
    <name evidence="2" type="ORF">SAMN05444959_12060</name>
</gene>
<dbReference type="PRINTS" id="PR00095">
    <property type="entry name" value="ANTSNTHASEI"/>
</dbReference>
<organism evidence="2 3">
    <name type="scientific">Paracoccus seriniphilus</name>
    <dbReference type="NCBI Taxonomy" id="184748"/>
    <lineage>
        <taxon>Bacteria</taxon>
        <taxon>Pseudomonadati</taxon>
        <taxon>Pseudomonadota</taxon>
        <taxon>Alphaproteobacteria</taxon>
        <taxon>Rhodobacterales</taxon>
        <taxon>Paracoccaceae</taxon>
        <taxon>Paracoccus</taxon>
    </lineage>
</organism>
<reference evidence="2 3" key="1">
    <citation type="submission" date="2017-07" db="EMBL/GenBank/DDBJ databases">
        <authorList>
            <person name="Sun Z.S."/>
            <person name="Albrecht U."/>
            <person name="Echele G."/>
            <person name="Lee C.C."/>
        </authorList>
    </citation>
    <scope>NUCLEOTIDE SEQUENCE [LARGE SCALE GENOMIC DNA]</scope>
    <source>
        <strain evidence="2 3">DSM 14827</strain>
    </source>
</reference>
<accession>A0A239Q2S1</accession>
<dbReference type="NCBIfam" id="NF005698">
    <property type="entry name" value="PRK07508.1"/>
    <property type="match status" value="1"/>
</dbReference>
<dbReference type="NCBIfam" id="TIGR00553">
    <property type="entry name" value="pabB"/>
    <property type="match status" value="1"/>
</dbReference>
<proteinExistence type="predicted"/>
<dbReference type="PANTHER" id="PTHR11236">
    <property type="entry name" value="AMINOBENZOATE/ANTHRANILATE SYNTHASE"/>
    <property type="match status" value="1"/>
</dbReference>
<evidence type="ECO:0000313" key="3">
    <source>
        <dbReference type="Proteomes" id="UP000198307"/>
    </source>
</evidence>
<dbReference type="GO" id="GO:0046820">
    <property type="term" value="F:4-amino-4-deoxychorismate synthase activity"/>
    <property type="evidence" value="ECO:0007669"/>
    <property type="project" value="TreeGrafter"/>
</dbReference>
<dbReference type="PANTHER" id="PTHR11236:SF50">
    <property type="entry name" value="AMINODEOXYCHORISMATE SYNTHASE COMPONENT 1"/>
    <property type="match status" value="1"/>
</dbReference>
<feature type="domain" description="Chorismate-utilising enzyme C-terminal" evidence="1">
    <location>
        <begin position="110"/>
        <end position="365"/>
    </location>
</feature>
<dbReference type="Proteomes" id="UP000198307">
    <property type="component" value="Unassembled WGS sequence"/>
</dbReference>
<dbReference type="GO" id="GO:0009396">
    <property type="term" value="P:folic acid-containing compound biosynthetic process"/>
    <property type="evidence" value="ECO:0007669"/>
    <property type="project" value="InterPro"/>
</dbReference>
<sequence length="375" mass="40178">MSGLIRFDRGPLPGGSEFRAPQTIIRADTVAGVGPALAAMESARARGLWLAGYMSYELGFALSAKLTPLMPRDRDMPLILMGVFSGPVPAAPLPDPAGVHIGPAVPQWDREAYDCAIVAVHRYIEAGDCYQINLTFPMIAEAYGEPLSLYAALARRQPVGEGAFVDLGGPVVLSRSPELFFAVDEQRRILTRPMKGTAARGATPEEDRAAAQALAASEKDRAENLMIVDLLRNDISRVCEPGSVTVPALFDIEPYATVHQMTSTVQGQLSPDARLVDILKALFPCGSITGAPKIRSMEIIAELETAPRGVYCGAIGWLDPSGPMRFSVAIRTPVLEAGGRLRLNVGGGITHDSRAGSEWREALCKSEFLNLSPRG</sequence>
<dbReference type="GO" id="GO:0000162">
    <property type="term" value="P:L-tryptophan biosynthetic process"/>
    <property type="evidence" value="ECO:0007669"/>
    <property type="project" value="TreeGrafter"/>
</dbReference>
<dbReference type="SUPFAM" id="SSF56322">
    <property type="entry name" value="ADC synthase"/>
    <property type="match status" value="1"/>
</dbReference>
<dbReference type="InterPro" id="IPR019999">
    <property type="entry name" value="Anth_synth_I-like"/>
</dbReference>
<evidence type="ECO:0000313" key="2">
    <source>
        <dbReference type="EMBL" id="SNT76492.1"/>
    </source>
</evidence>
<name>A0A239Q2S1_9RHOB</name>
<dbReference type="InterPro" id="IPR005802">
    <property type="entry name" value="ADC_synth_comp_1"/>
</dbReference>
<protein>
    <submittedName>
        <fullName evidence="2">Aminodeoxychorismate synthase, subunit I</fullName>
    </submittedName>
</protein>
<dbReference type="Pfam" id="PF00425">
    <property type="entry name" value="Chorismate_bind"/>
    <property type="match status" value="1"/>
</dbReference>
<dbReference type="RefSeq" id="WP_245847415.1">
    <property type="nucleotide sequence ID" value="NZ_CP067129.1"/>
</dbReference>